<dbReference type="EMBL" id="JBHTCF010000006">
    <property type="protein sequence ID" value="MFC7305932.1"/>
    <property type="molecule type" value="Genomic_DNA"/>
</dbReference>
<gene>
    <name evidence="2" type="ORF">ACFQVC_17110</name>
</gene>
<name>A0ABW2JKQ5_9ACTN</name>
<protein>
    <submittedName>
        <fullName evidence="2">Uncharacterized protein</fullName>
    </submittedName>
</protein>
<sequence length="193" mass="19433">MREQAQGTTSGAADDALRESHAARTRSAAARTAATCHYLTSAGSSLVAGRQAGQAVEEPVLKAEHAVRTARSALEALTSSASDPAAHARCARNAAAAATLAAQTAQAHDGAGEAAVAASRAALEASKAAGDAAAKGSLGRDETLNAEAEAAERAAVAAAERAGWMQPGKEYLSQSSDEGEFTISLADVMHLEH</sequence>
<feature type="compositionally biased region" description="Polar residues" evidence="1">
    <location>
        <begin position="1"/>
        <end position="11"/>
    </location>
</feature>
<comment type="caution">
    <text evidence="2">The sequence shown here is derived from an EMBL/GenBank/DDBJ whole genome shotgun (WGS) entry which is preliminary data.</text>
</comment>
<organism evidence="2 3">
    <name type="scientific">Streptomyces monticola</name>
    <dbReference type="NCBI Taxonomy" id="2666263"/>
    <lineage>
        <taxon>Bacteria</taxon>
        <taxon>Bacillati</taxon>
        <taxon>Actinomycetota</taxon>
        <taxon>Actinomycetes</taxon>
        <taxon>Kitasatosporales</taxon>
        <taxon>Streptomycetaceae</taxon>
        <taxon>Streptomyces</taxon>
    </lineage>
</organism>
<dbReference type="RefSeq" id="WP_381831292.1">
    <property type="nucleotide sequence ID" value="NZ_JBHTCF010000006.1"/>
</dbReference>
<dbReference type="Proteomes" id="UP001596523">
    <property type="component" value="Unassembled WGS sequence"/>
</dbReference>
<evidence type="ECO:0000313" key="3">
    <source>
        <dbReference type="Proteomes" id="UP001596523"/>
    </source>
</evidence>
<keyword evidence="3" id="KW-1185">Reference proteome</keyword>
<evidence type="ECO:0000256" key="1">
    <source>
        <dbReference type="SAM" id="MobiDB-lite"/>
    </source>
</evidence>
<accession>A0ABW2JKQ5</accession>
<reference evidence="3" key="1">
    <citation type="journal article" date="2019" name="Int. J. Syst. Evol. Microbiol.">
        <title>The Global Catalogue of Microorganisms (GCM) 10K type strain sequencing project: providing services to taxonomists for standard genome sequencing and annotation.</title>
        <authorList>
            <consortium name="The Broad Institute Genomics Platform"/>
            <consortium name="The Broad Institute Genome Sequencing Center for Infectious Disease"/>
            <person name="Wu L."/>
            <person name="Ma J."/>
        </authorList>
    </citation>
    <scope>NUCLEOTIDE SEQUENCE [LARGE SCALE GENOMIC DNA]</scope>
    <source>
        <strain evidence="3">SYNS20</strain>
    </source>
</reference>
<feature type="region of interest" description="Disordered" evidence="1">
    <location>
        <begin position="1"/>
        <end position="28"/>
    </location>
</feature>
<proteinExistence type="predicted"/>
<evidence type="ECO:0000313" key="2">
    <source>
        <dbReference type="EMBL" id="MFC7305932.1"/>
    </source>
</evidence>